<reference evidence="1 2" key="1">
    <citation type="submission" date="2022-06" db="EMBL/GenBank/DDBJ databases">
        <title>New Species of the Genus Actinoplanes, ActinopZanes ferrugineus.</title>
        <authorList>
            <person name="Ding P."/>
        </authorList>
    </citation>
    <scope>NUCLEOTIDE SEQUENCE [LARGE SCALE GENOMIC DNA]</scope>
    <source>
        <strain evidence="1 2">TRM88003</strain>
    </source>
</reference>
<proteinExistence type="predicted"/>
<protein>
    <recommendedName>
        <fullName evidence="3">Aerobactin siderophore biosynthesis IucA/IucC-like C-terminal domain-containing protein</fullName>
    </recommendedName>
</protein>
<evidence type="ECO:0000313" key="1">
    <source>
        <dbReference type="EMBL" id="MCO8277309.1"/>
    </source>
</evidence>
<evidence type="ECO:0000313" key="2">
    <source>
        <dbReference type="Proteomes" id="UP001523369"/>
    </source>
</evidence>
<dbReference type="EMBL" id="JAMYJR010000056">
    <property type="protein sequence ID" value="MCO8277309.1"/>
    <property type="molecule type" value="Genomic_DNA"/>
</dbReference>
<name>A0ABT1E2F2_9ACTN</name>
<keyword evidence="2" id="KW-1185">Reference proteome</keyword>
<gene>
    <name evidence="1" type="ORF">M1L60_42705</name>
</gene>
<dbReference type="RefSeq" id="WP_253243328.1">
    <property type="nucleotide sequence ID" value="NZ_JAMYJR010000056.1"/>
</dbReference>
<comment type="caution">
    <text evidence="1">The sequence shown here is derived from an EMBL/GenBank/DDBJ whole genome shotgun (WGS) entry which is preliminary data.</text>
</comment>
<evidence type="ECO:0008006" key="3">
    <source>
        <dbReference type="Google" id="ProtNLM"/>
    </source>
</evidence>
<dbReference type="Proteomes" id="UP001523369">
    <property type="component" value="Unassembled WGS sequence"/>
</dbReference>
<accession>A0ABT1E2F2</accession>
<organism evidence="1 2">
    <name type="scientific">Paractinoplanes aksuensis</name>
    <dbReference type="NCBI Taxonomy" id="2939490"/>
    <lineage>
        <taxon>Bacteria</taxon>
        <taxon>Bacillati</taxon>
        <taxon>Actinomycetota</taxon>
        <taxon>Actinomycetes</taxon>
        <taxon>Micromonosporales</taxon>
        <taxon>Micromonosporaceae</taxon>
        <taxon>Paractinoplanes</taxon>
    </lineage>
</organism>
<sequence length="249" mass="26309">MEDEAGPVLAAIRGAFGTSTRLAGLAPDLVVRDPSGWAEPDADLLLPAAERHWPAQPHVAAALMWKAYSYWLAVPAAFSWVAARRVPRLTTADVLIQLDSPQGPIRLGLRSAVPAAVLPSDPLAGPGVRVAADDDALLAELRRVLLDEHAEPLLAAVQRKVRIGRRPLLGSLAANIAHAARHAARAVPGASTREVGTLLAALGLDDLVEWTADPAGAVTVTRRTCCLAFTLPQPRWCSDCCCPPPVRPG</sequence>